<evidence type="ECO:0000256" key="1">
    <source>
        <dbReference type="SAM" id="Phobius"/>
    </source>
</evidence>
<proteinExistence type="predicted"/>
<keyword evidence="1" id="KW-1133">Transmembrane helix</keyword>
<evidence type="ECO:0000313" key="2">
    <source>
        <dbReference type="EMBL" id="MDF8265022.1"/>
    </source>
</evidence>
<evidence type="ECO:0000313" key="3">
    <source>
        <dbReference type="Proteomes" id="UP001528912"/>
    </source>
</evidence>
<keyword evidence="3" id="KW-1185">Reference proteome</keyword>
<keyword evidence="1" id="KW-0472">Membrane</keyword>
<gene>
    <name evidence="2" type="ORF">P4R38_12265</name>
</gene>
<sequence>MIGLIIGYIILGAIIGALARLALPGKQAMGWAPTIIIGIIGAFLGGIITRAIVGDGHGIITFIVSLIVGIVGVAIYTGMAARGGRGSMPGGLSGSSRTR</sequence>
<organism evidence="2 3">
    <name type="scientific">Luteipulveratus flavus</name>
    <dbReference type="NCBI Taxonomy" id="3031728"/>
    <lineage>
        <taxon>Bacteria</taxon>
        <taxon>Bacillati</taxon>
        <taxon>Actinomycetota</taxon>
        <taxon>Actinomycetes</taxon>
        <taxon>Micrococcales</taxon>
        <taxon>Dermacoccaceae</taxon>
        <taxon>Luteipulveratus</taxon>
    </lineage>
</organism>
<feature type="transmembrane region" description="Helical" evidence="1">
    <location>
        <begin position="59"/>
        <end position="79"/>
    </location>
</feature>
<keyword evidence="1" id="KW-0812">Transmembrane</keyword>
<protein>
    <submittedName>
        <fullName evidence="2">GlsB/YeaQ/YmgE family stress response membrane protein</fullName>
    </submittedName>
</protein>
<feature type="transmembrane region" description="Helical" evidence="1">
    <location>
        <begin position="35"/>
        <end position="53"/>
    </location>
</feature>
<comment type="caution">
    <text evidence="2">The sequence shown here is derived from an EMBL/GenBank/DDBJ whole genome shotgun (WGS) entry which is preliminary data.</text>
</comment>
<accession>A0ABT6C9K5</accession>
<dbReference type="EMBL" id="JAROAV010000031">
    <property type="protein sequence ID" value="MDF8265022.1"/>
    <property type="molecule type" value="Genomic_DNA"/>
</dbReference>
<reference evidence="2 3" key="1">
    <citation type="submission" date="2023-03" db="EMBL/GenBank/DDBJ databases">
        <title>YIM 133296 draft genome.</title>
        <authorList>
            <person name="Xiong L."/>
        </authorList>
    </citation>
    <scope>NUCLEOTIDE SEQUENCE [LARGE SCALE GENOMIC DNA]</scope>
    <source>
        <strain evidence="2 3">YIM 133296</strain>
    </source>
</reference>
<dbReference type="Proteomes" id="UP001528912">
    <property type="component" value="Unassembled WGS sequence"/>
</dbReference>
<dbReference type="RefSeq" id="WP_277192381.1">
    <property type="nucleotide sequence ID" value="NZ_JAROAV010000031.1"/>
</dbReference>
<feature type="transmembrane region" description="Helical" evidence="1">
    <location>
        <begin position="6"/>
        <end position="23"/>
    </location>
</feature>
<name>A0ABT6C9K5_9MICO</name>